<accession>A0ACB8D2R3</accession>
<proteinExistence type="predicted"/>
<protein>
    <submittedName>
        <fullName evidence="1">Uncharacterized protein</fullName>
    </submittedName>
</protein>
<keyword evidence="2" id="KW-1185">Reference proteome</keyword>
<evidence type="ECO:0000313" key="2">
    <source>
        <dbReference type="Proteomes" id="UP000821865"/>
    </source>
</evidence>
<name>A0ACB8D2R3_DERSI</name>
<evidence type="ECO:0000313" key="1">
    <source>
        <dbReference type="EMBL" id="KAH7958670.1"/>
    </source>
</evidence>
<gene>
    <name evidence="1" type="ORF">HPB49_004085</name>
</gene>
<dbReference type="Proteomes" id="UP000821865">
    <property type="component" value="Chromosome 3"/>
</dbReference>
<dbReference type="EMBL" id="CM023472">
    <property type="protein sequence ID" value="KAH7958670.1"/>
    <property type="molecule type" value="Genomic_DNA"/>
</dbReference>
<sequence length="255" mass="28077">MIGKVIGGPTSYEILYYAEDILLAKDSPAIGDAVDHVCKLRYLLSQKWVGGTAGYTAGFVGRGADIRSMTHGQAHTAYLLAGSVYATAELCSVQANVTGYLDAGECDEGLICRSHHAGVTDGREPLSSAIFLVASSQWCSVQCLALPLARVVRCSYVGLDGVLFEAQTYRLNFLKFGREVLIRCANHRKVLVSADSDNELIISSIKPSCYTDGLGNRRLRPRTEVQIISRSVHYLVVVKWQWREMRIRLAGYRGR</sequence>
<organism evidence="1 2">
    <name type="scientific">Dermacentor silvarum</name>
    <name type="common">Tick</name>
    <dbReference type="NCBI Taxonomy" id="543639"/>
    <lineage>
        <taxon>Eukaryota</taxon>
        <taxon>Metazoa</taxon>
        <taxon>Ecdysozoa</taxon>
        <taxon>Arthropoda</taxon>
        <taxon>Chelicerata</taxon>
        <taxon>Arachnida</taxon>
        <taxon>Acari</taxon>
        <taxon>Parasitiformes</taxon>
        <taxon>Ixodida</taxon>
        <taxon>Ixodoidea</taxon>
        <taxon>Ixodidae</taxon>
        <taxon>Rhipicephalinae</taxon>
        <taxon>Dermacentor</taxon>
    </lineage>
</organism>
<comment type="caution">
    <text evidence="1">The sequence shown here is derived from an EMBL/GenBank/DDBJ whole genome shotgun (WGS) entry which is preliminary data.</text>
</comment>
<reference evidence="1" key="1">
    <citation type="submission" date="2020-05" db="EMBL/GenBank/DDBJ databases">
        <title>Large-scale comparative analyses of tick genomes elucidate their genetic diversity and vector capacities.</title>
        <authorList>
            <person name="Jia N."/>
            <person name="Wang J."/>
            <person name="Shi W."/>
            <person name="Du L."/>
            <person name="Sun Y."/>
            <person name="Zhan W."/>
            <person name="Jiang J."/>
            <person name="Wang Q."/>
            <person name="Zhang B."/>
            <person name="Ji P."/>
            <person name="Sakyi L.B."/>
            <person name="Cui X."/>
            <person name="Yuan T."/>
            <person name="Jiang B."/>
            <person name="Yang W."/>
            <person name="Lam T.T.-Y."/>
            <person name="Chang Q."/>
            <person name="Ding S."/>
            <person name="Wang X."/>
            <person name="Zhu J."/>
            <person name="Ruan X."/>
            <person name="Zhao L."/>
            <person name="Wei J."/>
            <person name="Que T."/>
            <person name="Du C."/>
            <person name="Cheng J."/>
            <person name="Dai P."/>
            <person name="Han X."/>
            <person name="Huang E."/>
            <person name="Gao Y."/>
            <person name="Liu J."/>
            <person name="Shao H."/>
            <person name="Ye R."/>
            <person name="Li L."/>
            <person name="Wei W."/>
            <person name="Wang X."/>
            <person name="Wang C."/>
            <person name="Yang T."/>
            <person name="Huo Q."/>
            <person name="Li W."/>
            <person name="Guo W."/>
            <person name="Chen H."/>
            <person name="Zhou L."/>
            <person name="Ni X."/>
            <person name="Tian J."/>
            <person name="Zhou Y."/>
            <person name="Sheng Y."/>
            <person name="Liu T."/>
            <person name="Pan Y."/>
            <person name="Xia L."/>
            <person name="Li J."/>
            <person name="Zhao F."/>
            <person name="Cao W."/>
        </authorList>
    </citation>
    <scope>NUCLEOTIDE SEQUENCE</scope>
    <source>
        <strain evidence="1">Dsil-2018</strain>
    </source>
</reference>